<dbReference type="OrthoDB" id="9807628at2"/>
<dbReference type="InterPro" id="IPR019734">
    <property type="entry name" value="TPR_rpt"/>
</dbReference>
<feature type="region of interest" description="Disordered" evidence="2">
    <location>
        <begin position="453"/>
        <end position="601"/>
    </location>
</feature>
<dbReference type="InterPro" id="IPR036465">
    <property type="entry name" value="vWFA_dom_sf"/>
</dbReference>
<evidence type="ECO:0000259" key="3">
    <source>
        <dbReference type="SMART" id="SM00327"/>
    </source>
</evidence>
<feature type="compositionally biased region" description="Polar residues" evidence="2">
    <location>
        <begin position="478"/>
        <end position="492"/>
    </location>
</feature>
<dbReference type="SMART" id="SM00327">
    <property type="entry name" value="VWA"/>
    <property type="match status" value="1"/>
</dbReference>
<dbReference type="Gene3D" id="3.40.50.410">
    <property type="entry name" value="von Willebrand factor, type A domain"/>
    <property type="match status" value="1"/>
</dbReference>
<gene>
    <name evidence="4" type="ORF">BTO32_01475</name>
</gene>
<dbReference type="PANTHER" id="PTHR22550:SF14">
    <property type="entry name" value="VWFA DOMAIN-CONTAINING PROTEIN"/>
    <property type="match status" value="1"/>
</dbReference>
<dbReference type="InterPro" id="IPR050768">
    <property type="entry name" value="UPF0353/GerABKA_families"/>
</dbReference>
<dbReference type="AlphaFoldDB" id="A0A1V2DY08"/>
<dbReference type="RefSeq" id="WP_076722667.1">
    <property type="nucleotide sequence ID" value="NZ_MSCW01000001.1"/>
</dbReference>
<dbReference type="PROSITE" id="PS50005">
    <property type="entry name" value="TPR"/>
    <property type="match status" value="1"/>
</dbReference>
<feature type="domain" description="VWFA" evidence="3">
    <location>
        <begin position="92"/>
        <end position="275"/>
    </location>
</feature>
<name>A0A1V2DY08_9GAMM</name>
<dbReference type="SUPFAM" id="SSF48452">
    <property type="entry name" value="TPR-like"/>
    <property type="match status" value="1"/>
</dbReference>
<dbReference type="PANTHER" id="PTHR22550">
    <property type="entry name" value="SPORE GERMINATION PROTEIN"/>
    <property type="match status" value="1"/>
</dbReference>
<dbReference type="InterPro" id="IPR002035">
    <property type="entry name" value="VWF_A"/>
</dbReference>
<dbReference type="SUPFAM" id="SSF53300">
    <property type="entry name" value="vWA-like"/>
    <property type="match status" value="1"/>
</dbReference>
<evidence type="ECO:0000256" key="2">
    <source>
        <dbReference type="SAM" id="MobiDB-lite"/>
    </source>
</evidence>
<proteinExistence type="predicted"/>
<reference evidence="4 5" key="1">
    <citation type="submission" date="2016-12" db="EMBL/GenBank/DDBJ databases">
        <title>Marinobacter lutaoensis whole genome sequencing.</title>
        <authorList>
            <person name="Verma A."/>
            <person name="Krishnamurthi S."/>
        </authorList>
    </citation>
    <scope>NUCLEOTIDE SEQUENCE [LARGE SCALE GENOMIC DNA]</scope>
    <source>
        <strain evidence="4 5">T5054</strain>
    </source>
</reference>
<keyword evidence="1" id="KW-0802">TPR repeat</keyword>
<sequence length="601" mass="65670">MTDLHFLRPAWLLLLFLLPLLLWALRHGGIGDSGWSRWIPQHLLTPLVRSRDDPASRHPVARRVLPAIAWISLSLALAGPAWREAPTPLKHPGDSLVIVLDLSLSMLATDVEPDRLTQAKRKIRDILDARAGSLNALVVYAADSHVVTPLTDDARTIEAMLAVLDPVIMPAQGNRADLAVAQARALLAQGAPGPGRILLISDGVNERYRAAIHDQLQDGRYPLDTLVVGTEQGGPIPLAKRGFIRDNGNIVMTRADAPGLARLARDNGGHSHALTLDDGDIQALALRAADGNNWQDANDLTVARWQDDGYWLLWLAAPLLLLGWRRGMLAGALMLMLPLAPQPAQAASWDSLWLRDDQRAPALIEQDPAQAARELTQPEWKATALYRAGRYDQAAQLFGTLQGPDADYNRGNALAQAGRLEDAIKAYDSALAQDPEMEDARYNRALVEQLLRQRRQPSQQGQGQGQTPNPGDDREHGQSSPDRQGQDSQSDRNAGPTPGHTPPNGAPEPSRDNAGQAPQPSQETAEPPPPPEPDTGHEQQPGEGREDGAEAPDELSTVPLSQAQEQWLRRIPDNPGGLLRRKFLQQYQERQTPPDEGDTPW</sequence>
<dbReference type="STRING" id="135739.BTO32_01475"/>
<dbReference type="InterPro" id="IPR011990">
    <property type="entry name" value="TPR-like_helical_dom_sf"/>
</dbReference>
<dbReference type="Pfam" id="PF13519">
    <property type="entry name" value="VWA_2"/>
    <property type="match status" value="1"/>
</dbReference>
<dbReference type="Pfam" id="PF13414">
    <property type="entry name" value="TPR_11"/>
    <property type="match status" value="1"/>
</dbReference>
<accession>A0A1V2DY08</accession>
<evidence type="ECO:0000313" key="4">
    <source>
        <dbReference type="EMBL" id="ONF45171.1"/>
    </source>
</evidence>
<dbReference type="SMART" id="SM00028">
    <property type="entry name" value="TPR"/>
    <property type="match status" value="1"/>
</dbReference>
<dbReference type="Proteomes" id="UP000189339">
    <property type="component" value="Unassembled WGS sequence"/>
</dbReference>
<keyword evidence="5" id="KW-1185">Reference proteome</keyword>
<comment type="caution">
    <text evidence="4">The sequence shown here is derived from an EMBL/GenBank/DDBJ whole genome shotgun (WGS) entry which is preliminary data.</text>
</comment>
<feature type="repeat" description="TPR" evidence="1">
    <location>
        <begin position="404"/>
        <end position="437"/>
    </location>
</feature>
<protein>
    <recommendedName>
        <fullName evidence="3">VWFA domain-containing protein</fullName>
    </recommendedName>
</protein>
<evidence type="ECO:0000313" key="5">
    <source>
        <dbReference type="Proteomes" id="UP000189339"/>
    </source>
</evidence>
<organism evidence="4 5">
    <name type="scientific">Marinobacter lutaoensis</name>
    <dbReference type="NCBI Taxonomy" id="135739"/>
    <lineage>
        <taxon>Bacteria</taxon>
        <taxon>Pseudomonadati</taxon>
        <taxon>Pseudomonadota</taxon>
        <taxon>Gammaproteobacteria</taxon>
        <taxon>Pseudomonadales</taxon>
        <taxon>Marinobacteraceae</taxon>
        <taxon>Marinobacter</taxon>
    </lineage>
</organism>
<dbReference type="Gene3D" id="1.25.40.10">
    <property type="entry name" value="Tetratricopeptide repeat domain"/>
    <property type="match status" value="1"/>
</dbReference>
<dbReference type="EMBL" id="MSCW01000001">
    <property type="protein sequence ID" value="ONF45171.1"/>
    <property type="molecule type" value="Genomic_DNA"/>
</dbReference>
<feature type="compositionally biased region" description="Low complexity" evidence="2">
    <location>
        <begin position="516"/>
        <end position="525"/>
    </location>
</feature>
<evidence type="ECO:0000256" key="1">
    <source>
        <dbReference type="PROSITE-ProRule" id="PRU00339"/>
    </source>
</evidence>